<keyword evidence="2" id="KW-1133">Transmembrane helix</keyword>
<feature type="compositionally biased region" description="Low complexity" evidence="1">
    <location>
        <begin position="27"/>
        <end position="71"/>
    </location>
</feature>
<gene>
    <name evidence="3" type="ORF">LSH36_462g02044</name>
</gene>
<evidence type="ECO:0000256" key="2">
    <source>
        <dbReference type="SAM" id="Phobius"/>
    </source>
</evidence>
<evidence type="ECO:0000256" key="1">
    <source>
        <dbReference type="SAM" id="MobiDB-lite"/>
    </source>
</evidence>
<feature type="region of interest" description="Disordered" evidence="1">
    <location>
        <begin position="1"/>
        <end position="181"/>
    </location>
</feature>
<feature type="region of interest" description="Disordered" evidence="1">
    <location>
        <begin position="245"/>
        <end position="275"/>
    </location>
</feature>
<name>A0AAD9MXM5_9ANNE</name>
<reference evidence="3" key="1">
    <citation type="journal article" date="2023" name="Mol. Biol. Evol.">
        <title>Third-Generation Sequencing Reveals the Adaptive Role of the Epigenome in Three Deep-Sea Polychaetes.</title>
        <authorList>
            <person name="Perez M."/>
            <person name="Aroh O."/>
            <person name="Sun Y."/>
            <person name="Lan Y."/>
            <person name="Juniper S.K."/>
            <person name="Young C.R."/>
            <person name="Angers B."/>
            <person name="Qian P.Y."/>
        </authorList>
    </citation>
    <scope>NUCLEOTIDE SEQUENCE</scope>
    <source>
        <strain evidence="3">P08H-3</strain>
    </source>
</reference>
<dbReference type="EMBL" id="JAODUP010000462">
    <property type="protein sequence ID" value="KAK2149215.1"/>
    <property type="molecule type" value="Genomic_DNA"/>
</dbReference>
<dbReference type="AlphaFoldDB" id="A0AAD9MXM5"/>
<feature type="compositionally biased region" description="Basic and acidic residues" evidence="1">
    <location>
        <begin position="116"/>
        <end position="130"/>
    </location>
</feature>
<sequence>MILSDIETTGDTRTEYRSHTLASSYETTTDPSSPISSTKSEVTETTTDPSSPISSTKSEVTETTPGVTATTQRSDPGRTEFIETKTEELGRLRSESETSTNDAPTSSLELATVRTLADRTARVDDGDKLSPRTTESSSGTEKVYVNASINRRKSKISDGTISRPTIGADPGSQPPDAVQSERGRSCFSNMIILFCISLSAIIMSLATIAVVLGSRFQRPNNQTSIIRTLNELNAFDGSGLHRRYSPKEFSTPIDGSPSERRMAPNPANDGKKKIYSSSCDDIWPTSHEKPQNGATCSRTRVEMKTFGRSSSAPKKGTSLVLNVVDDEAKGDF</sequence>
<keyword evidence="2" id="KW-0812">Transmembrane</keyword>
<keyword evidence="4" id="KW-1185">Reference proteome</keyword>
<feature type="compositionally biased region" description="Polar residues" evidence="1">
    <location>
        <begin position="97"/>
        <end position="109"/>
    </location>
</feature>
<dbReference type="Proteomes" id="UP001208570">
    <property type="component" value="Unassembled WGS sequence"/>
</dbReference>
<feature type="compositionally biased region" description="Polar residues" evidence="1">
    <location>
        <begin position="131"/>
        <end position="140"/>
    </location>
</feature>
<feature type="compositionally biased region" description="Basic and acidic residues" evidence="1">
    <location>
        <begin position="75"/>
        <end position="96"/>
    </location>
</feature>
<accession>A0AAD9MXM5</accession>
<feature type="transmembrane region" description="Helical" evidence="2">
    <location>
        <begin position="190"/>
        <end position="212"/>
    </location>
</feature>
<comment type="caution">
    <text evidence="3">The sequence shown here is derived from an EMBL/GenBank/DDBJ whole genome shotgun (WGS) entry which is preliminary data.</text>
</comment>
<evidence type="ECO:0000313" key="3">
    <source>
        <dbReference type="EMBL" id="KAK2149215.1"/>
    </source>
</evidence>
<proteinExistence type="predicted"/>
<organism evidence="3 4">
    <name type="scientific">Paralvinella palmiformis</name>
    <dbReference type="NCBI Taxonomy" id="53620"/>
    <lineage>
        <taxon>Eukaryota</taxon>
        <taxon>Metazoa</taxon>
        <taxon>Spiralia</taxon>
        <taxon>Lophotrochozoa</taxon>
        <taxon>Annelida</taxon>
        <taxon>Polychaeta</taxon>
        <taxon>Sedentaria</taxon>
        <taxon>Canalipalpata</taxon>
        <taxon>Terebellida</taxon>
        <taxon>Terebelliformia</taxon>
        <taxon>Alvinellidae</taxon>
        <taxon>Paralvinella</taxon>
    </lineage>
</organism>
<evidence type="ECO:0000313" key="4">
    <source>
        <dbReference type="Proteomes" id="UP001208570"/>
    </source>
</evidence>
<keyword evidence="2" id="KW-0472">Membrane</keyword>
<protein>
    <submittedName>
        <fullName evidence="3">Uncharacterized protein</fullName>
    </submittedName>
</protein>